<dbReference type="InterPro" id="IPR003593">
    <property type="entry name" value="AAA+_ATPase"/>
</dbReference>
<reference evidence="7 8" key="1">
    <citation type="submission" date="2019-08" db="EMBL/GenBank/DDBJ databases">
        <title>Deep-cultivation of Planctomycetes and their phenomic and genomic characterization uncovers novel biology.</title>
        <authorList>
            <person name="Wiegand S."/>
            <person name="Jogler M."/>
            <person name="Boedeker C."/>
            <person name="Pinto D."/>
            <person name="Vollmers J."/>
            <person name="Rivas-Marin E."/>
            <person name="Kohn T."/>
            <person name="Peeters S.H."/>
            <person name="Heuer A."/>
            <person name="Rast P."/>
            <person name="Oberbeckmann S."/>
            <person name="Bunk B."/>
            <person name="Jeske O."/>
            <person name="Meyerdierks A."/>
            <person name="Storesund J.E."/>
            <person name="Kallscheuer N."/>
            <person name="Luecker S."/>
            <person name="Lage O.M."/>
            <person name="Pohl T."/>
            <person name="Merkel B.J."/>
            <person name="Hornburger P."/>
            <person name="Mueller R.-W."/>
            <person name="Bruemmer F."/>
            <person name="Labrenz M."/>
            <person name="Spormann A.M."/>
            <person name="Op Den Camp H."/>
            <person name="Overmann J."/>
            <person name="Amann R."/>
            <person name="Jetten M.S.M."/>
            <person name="Mascher T."/>
            <person name="Medema M.H."/>
            <person name="Devos D.P."/>
            <person name="Kaster A.-K."/>
            <person name="Ovreas L."/>
            <person name="Rohde M."/>
            <person name="Galperin M.Y."/>
            <person name="Jogler C."/>
        </authorList>
    </citation>
    <scope>NUCLEOTIDE SEQUENCE [LARGE SCALE GENOMIC DNA]</scope>
    <source>
        <strain evidence="7 8">LF1</strain>
    </source>
</reference>
<dbReference type="EMBL" id="VRLW01000001">
    <property type="protein sequence ID" value="KAA1261300.1"/>
    <property type="molecule type" value="Genomic_DNA"/>
</dbReference>
<sequence length="260" mass="28895">MIHVQHLTKTYDDLSRGKFVAVDRISFSVQPGEIFGLLGPNGAGKTTVLRILSTVLSSTSGIATVAGFDVSADPAEVRKRIGFVSNNTAIYDRMTAWEMVEYFGRLHGMPKKELTDRVETLFEQLRMNEFRDTPGAKMSTGMKQKVSIARAMVHDPPVLIFDEATLGLDVLVARNLLSVIRDLRESGKCLIFSTHIMSEVERLCDRIAIMHRGKILDSGTLSELRSRHSENDFEELFFGLLSNHESAENNELAHDVGAGI</sequence>
<evidence type="ECO:0000259" key="6">
    <source>
        <dbReference type="PROSITE" id="PS50893"/>
    </source>
</evidence>
<dbReference type="GO" id="GO:0016887">
    <property type="term" value="F:ATP hydrolysis activity"/>
    <property type="evidence" value="ECO:0007669"/>
    <property type="project" value="InterPro"/>
</dbReference>
<dbReference type="SUPFAM" id="SSF52540">
    <property type="entry name" value="P-loop containing nucleoside triphosphate hydrolases"/>
    <property type="match status" value="1"/>
</dbReference>
<keyword evidence="4" id="KW-0547">Nucleotide-binding</keyword>
<dbReference type="InterPro" id="IPR003439">
    <property type="entry name" value="ABC_transporter-like_ATP-bd"/>
</dbReference>
<dbReference type="Pfam" id="PF00005">
    <property type="entry name" value="ABC_tran"/>
    <property type="match status" value="1"/>
</dbReference>
<dbReference type="PANTHER" id="PTHR42711:SF5">
    <property type="entry name" value="ABC TRANSPORTER ATP-BINDING PROTEIN NATA"/>
    <property type="match status" value="1"/>
</dbReference>
<accession>A0A5B1CNX5</accession>
<dbReference type="InterPro" id="IPR027417">
    <property type="entry name" value="P-loop_NTPase"/>
</dbReference>
<protein>
    <submittedName>
        <fullName evidence="7">Putative ABC transporter ATP-binding protein YbhF</fullName>
    </submittedName>
</protein>
<gene>
    <name evidence="7" type="primary">ybhF_7</name>
    <name evidence="7" type="ORF">LF1_38470</name>
</gene>
<keyword evidence="2" id="KW-0813">Transport</keyword>
<keyword evidence="5 7" id="KW-0067">ATP-binding</keyword>
<keyword evidence="8" id="KW-1185">Reference proteome</keyword>
<dbReference type="RefSeq" id="WP_068263001.1">
    <property type="nucleotide sequence ID" value="NZ_LWSK01000042.1"/>
</dbReference>
<organism evidence="7 8">
    <name type="scientific">Rubripirellula obstinata</name>
    <dbReference type="NCBI Taxonomy" id="406547"/>
    <lineage>
        <taxon>Bacteria</taxon>
        <taxon>Pseudomonadati</taxon>
        <taxon>Planctomycetota</taxon>
        <taxon>Planctomycetia</taxon>
        <taxon>Pirellulales</taxon>
        <taxon>Pirellulaceae</taxon>
        <taxon>Rubripirellula</taxon>
    </lineage>
</organism>
<proteinExistence type="inferred from homology"/>
<dbReference type="Proteomes" id="UP000322699">
    <property type="component" value="Unassembled WGS sequence"/>
</dbReference>
<comment type="caution">
    <text evidence="7">The sequence shown here is derived from an EMBL/GenBank/DDBJ whole genome shotgun (WGS) entry which is preliminary data.</text>
</comment>
<feature type="domain" description="ABC transporter" evidence="6">
    <location>
        <begin position="2"/>
        <end position="237"/>
    </location>
</feature>
<evidence type="ECO:0000256" key="3">
    <source>
        <dbReference type="ARBA" id="ARBA00022458"/>
    </source>
</evidence>
<keyword evidence="3" id="KW-0536">Nodulation</keyword>
<evidence type="ECO:0000313" key="8">
    <source>
        <dbReference type="Proteomes" id="UP000322699"/>
    </source>
</evidence>
<evidence type="ECO:0000256" key="5">
    <source>
        <dbReference type="ARBA" id="ARBA00022840"/>
    </source>
</evidence>
<evidence type="ECO:0000256" key="1">
    <source>
        <dbReference type="ARBA" id="ARBA00005417"/>
    </source>
</evidence>
<evidence type="ECO:0000256" key="4">
    <source>
        <dbReference type="ARBA" id="ARBA00022741"/>
    </source>
</evidence>
<dbReference type="InterPro" id="IPR050763">
    <property type="entry name" value="ABC_transporter_ATP-binding"/>
</dbReference>
<dbReference type="OrthoDB" id="9795548at2"/>
<dbReference type="PROSITE" id="PS50893">
    <property type="entry name" value="ABC_TRANSPORTER_2"/>
    <property type="match status" value="1"/>
</dbReference>
<dbReference type="GO" id="GO:0005524">
    <property type="term" value="F:ATP binding"/>
    <property type="evidence" value="ECO:0007669"/>
    <property type="project" value="UniProtKB-KW"/>
</dbReference>
<dbReference type="CDD" id="cd03266">
    <property type="entry name" value="ABC_NatA_sodium_exporter"/>
    <property type="match status" value="1"/>
</dbReference>
<name>A0A5B1CNX5_9BACT</name>
<evidence type="ECO:0000256" key="2">
    <source>
        <dbReference type="ARBA" id="ARBA00022448"/>
    </source>
</evidence>
<dbReference type="Gene3D" id="3.40.50.300">
    <property type="entry name" value="P-loop containing nucleotide triphosphate hydrolases"/>
    <property type="match status" value="1"/>
</dbReference>
<dbReference type="SMART" id="SM00382">
    <property type="entry name" value="AAA"/>
    <property type="match status" value="1"/>
</dbReference>
<evidence type="ECO:0000313" key="7">
    <source>
        <dbReference type="EMBL" id="KAA1261300.1"/>
    </source>
</evidence>
<dbReference type="PANTHER" id="PTHR42711">
    <property type="entry name" value="ABC TRANSPORTER ATP-BINDING PROTEIN"/>
    <property type="match status" value="1"/>
</dbReference>
<comment type="similarity">
    <text evidence="1">Belongs to the ABC transporter superfamily.</text>
</comment>
<dbReference type="AlphaFoldDB" id="A0A5B1CNX5"/>